<reference evidence="3" key="1">
    <citation type="submission" date="2021-03" db="EMBL/GenBank/DDBJ databases">
        <title>Chromosome level genome of the anhydrobiotic midge Polypedilum vanderplanki.</title>
        <authorList>
            <person name="Yoshida Y."/>
            <person name="Kikawada T."/>
            <person name="Gusev O."/>
        </authorList>
    </citation>
    <scope>NUCLEOTIDE SEQUENCE</scope>
    <source>
        <strain evidence="3">NIAS01</strain>
        <tissue evidence="3">Whole body or cell culture</tissue>
    </source>
</reference>
<name>A0A9J6CQG8_POLVA</name>
<dbReference type="AlphaFoldDB" id="A0A9J6CQG8"/>
<dbReference type="SUPFAM" id="SSF54001">
    <property type="entry name" value="Cysteine proteinases"/>
    <property type="match status" value="1"/>
</dbReference>
<evidence type="ECO:0000313" key="4">
    <source>
        <dbReference type="Proteomes" id="UP001107558"/>
    </source>
</evidence>
<accession>A0A9J6CQG8</accession>
<protein>
    <recommendedName>
        <fullName evidence="2">Cathepsin propeptide inhibitor domain-containing protein</fullName>
    </recommendedName>
</protein>
<organism evidence="3 4">
    <name type="scientific">Polypedilum vanderplanki</name>
    <name type="common">Sleeping chironomid midge</name>
    <dbReference type="NCBI Taxonomy" id="319348"/>
    <lineage>
        <taxon>Eukaryota</taxon>
        <taxon>Metazoa</taxon>
        <taxon>Ecdysozoa</taxon>
        <taxon>Arthropoda</taxon>
        <taxon>Hexapoda</taxon>
        <taxon>Insecta</taxon>
        <taxon>Pterygota</taxon>
        <taxon>Neoptera</taxon>
        <taxon>Endopterygota</taxon>
        <taxon>Diptera</taxon>
        <taxon>Nematocera</taxon>
        <taxon>Chironomoidea</taxon>
        <taxon>Chironomidae</taxon>
        <taxon>Chironominae</taxon>
        <taxon>Polypedilum</taxon>
        <taxon>Polypedilum</taxon>
    </lineage>
</organism>
<gene>
    <name evidence="3" type="ORF">PVAND_013795</name>
</gene>
<feature type="compositionally biased region" description="Basic and acidic residues" evidence="1">
    <location>
        <begin position="60"/>
        <end position="72"/>
    </location>
</feature>
<dbReference type="OrthoDB" id="5855924at2759"/>
<dbReference type="SMART" id="SM00848">
    <property type="entry name" value="Inhibitor_I29"/>
    <property type="match status" value="1"/>
</dbReference>
<evidence type="ECO:0000259" key="2">
    <source>
        <dbReference type="SMART" id="SM00848"/>
    </source>
</evidence>
<dbReference type="Gene3D" id="1.10.287.2250">
    <property type="match status" value="1"/>
</dbReference>
<feature type="domain" description="Cathepsin propeptide inhibitor" evidence="2">
    <location>
        <begin position="11"/>
        <end position="70"/>
    </location>
</feature>
<dbReference type="InterPro" id="IPR038765">
    <property type="entry name" value="Papain-like_cys_pep_sf"/>
</dbReference>
<evidence type="ECO:0000313" key="3">
    <source>
        <dbReference type="EMBL" id="KAG5684570.1"/>
    </source>
</evidence>
<keyword evidence="4" id="KW-1185">Reference proteome</keyword>
<dbReference type="InterPro" id="IPR013201">
    <property type="entry name" value="Prot_inhib_I29"/>
</dbReference>
<sequence length="79" mass="9467">MAALVVPDPKWMEYKRTHNRNYGSGEDHERFETWKKRVKAIKAHNARYDRGEVDYKLSIDHQADRHSHEIGQRRQGARH</sequence>
<evidence type="ECO:0000256" key="1">
    <source>
        <dbReference type="SAM" id="MobiDB-lite"/>
    </source>
</evidence>
<dbReference type="Proteomes" id="UP001107558">
    <property type="component" value="Chromosome 1"/>
</dbReference>
<dbReference type="EMBL" id="JADBJN010000001">
    <property type="protein sequence ID" value="KAG5684570.1"/>
    <property type="molecule type" value="Genomic_DNA"/>
</dbReference>
<proteinExistence type="predicted"/>
<comment type="caution">
    <text evidence="3">The sequence shown here is derived from an EMBL/GenBank/DDBJ whole genome shotgun (WGS) entry which is preliminary data.</text>
</comment>
<dbReference type="Pfam" id="PF08246">
    <property type="entry name" value="Inhibitor_I29"/>
    <property type="match status" value="1"/>
</dbReference>
<feature type="region of interest" description="Disordered" evidence="1">
    <location>
        <begin position="60"/>
        <end position="79"/>
    </location>
</feature>